<dbReference type="AlphaFoldDB" id="A0A382RJI7"/>
<reference evidence="1" key="1">
    <citation type="submission" date="2018-05" db="EMBL/GenBank/DDBJ databases">
        <authorList>
            <person name="Lanie J.A."/>
            <person name="Ng W.-L."/>
            <person name="Kazmierczak K.M."/>
            <person name="Andrzejewski T.M."/>
            <person name="Davidsen T.M."/>
            <person name="Wayne K.J."/>
            <person name="Tettelin H."/>
            <person name="Glass J.I."/>
            <person name="Rusch D."/>
            <person name="Podicherti R."/>
            <person name="Tsui H.-C.T."/>
            <person name="Winkler M.E."/>
        </authorList>
    </citation>
    <scope>NUCLEOTIDE SEQUENCE</scope>
</reference>
<protein>
    <submittedName>
        <fullName evidence="1">Uncharacterized protein</fullName>
    </submittedName>
</protein>
<accession>A0A382RJI7</accession>
<name>A0A382RJI7_9ZZZZ</name>
<gene>
    <name evidence="1" type="ORF">METZ01_LOCUS350718</name>
</gene>
<evidence type="ECO:0000313" key="1">
    <source>
        <dbReference type="EMBL" id="SVC97864.1"/>
    </source>
</evidence>
<proteinExistence type="predicted"/>
<dbReference type="EMBL" id="UINC01122198">
    <property type="protein sequence ID" value="SVC97864.1"/>
    <property type="molecule type" value="Genomic_DNA"/>
</dbReference>
<sequence>MPQQDKQLRAWCAGKTQPPEEVLTTIENIDPKPEILYDQSNIDGSTGELADVMRGLYDKMDSLKRNPDEFRAWTDEDGHITFYDTLLDLTPDEIRLRVNILQQLGTFKFRSGLSGDTKKQLISEIFAPQEENEDPNVFGVSRARKLFQIWAPPDDSLLKGVISQQAQVGRFLSDRLSPRNSK</sequence>
<organism evidence="1">
    <name type="scientific">marine metagenome</name>
    <dbReference type="NCBI Taxonomy" id="408172"/>
    <lineage>
        <taxon>unclassified sequences</taxon>
        <taxon>metagenomes</taxon>
        <taxon>ecological metagenomes</taxon>
    </lineage>
</organism>
<feature type="non-terminal residue" evidence="1">
    <location>
        <position position="182"/>
    </location>
</feature>